<dbReference type="GO" id="GO:0009166">
    <property type="term" value="P:nucleotide catabolic process"/>
    <property type="evidence" value="ECO:0007669"/>
    <property type="project" value="InterPro"/>
</dbReference>
<sequence>MSYTYDSARKLGDRVTSVTINGVLLDAKRSYRVGTFSFLATGGDNFRVFTQGSNTKDSGHIDRDAWIKYLGEQSAKAPIAPSFARRGVEVAGNPAKVDAKATVSFQLNKLDLTSLGSPKNTSVKVEFTDSKGKRTVVDTVGVSNGTAKVAFKLPADARTSGTITVKAAPSGTTVTLPVRITNPNGNGGHGNHNGHGDHGNHNGHKGHCRMAPLA</sequence>
<keyword evidence="4" id="KW-1185">Reference proteome</keyword>
<dbReference type="Gene3D" id="3.90.780.10">
    <property type="entry name" value="5'-Nucleotidase, C-terminal domain"/>
    <property type="match status" value="1"/>
</dbReference>
<feature type="domain" description="5'-Nucleotidase C-terminal" evidence="2">
    <location>
        <begin position="2"/>
        <end position="50"/>
    </location>
</feature>
<evidence type="ECO:0000259" key="2">
    <source>
        <dbReference type="Pfam" id="PF02872"/>
    </source>
</evidence>
<dbReference type="OrthoDB" id="1016457at2"/>
<dbReference type="InterPro" id="IPR008334">
    <property type="entry name" value="5'-Nucleotdase_C"/>
</dbReference>
<comment type="caution">
    <text evidence="3">The sequence shown here is derived from an EMBL/GenBank/DDBJ whole genome shotgun (WGS) entry which is preliminary data.</text>
</comment>
<dbReference type="EMBL" id="QJVD01000001">
    <property type="protein sequence ID" value="PYI69871.1"/>
    <property type="molecule type" value="Genomic_DNA"/>
</dbReference>
<dbReference type="SUPFAM" id="SSF55816">
    <property type="entry name" value="5'-nucleotidase (syn. UDP-sugar hydrolase), C-terminal domain"/>
    <property type="match status" value="1"/>
</dbReference>
<proteinExistence type="predicted"/>
<dbReference type="Pfam" id="PF02872">
    <property type="entry name" value="5_nucleotid_C"/>
    <property type="match status" value="1"/>
</dbReference>
<dbReference type="PANTHER" id="PTHR11575:SF24">
    <property type="entry name" value="5'-NUCLEOTIDASE"/>
    <property type="match status" value="1"/>
</dbReference>
<evidence type="ECO:0000313" key="4">
    <source>
        <dbReference type="Proteomes" id="UP000247832"/>
    </source>
</evidence>
<dbReference type="AlphaFoldDB" id="A0A2V5LDQ1"/>
<protein>
    <recommendedName>
        <fullName evidence="2">5'-Nucleotidase C-terminal domain-containing protein</fullName>
    </recommendedName>
</protein>
<gene>
    <name evidence="3" type="ORF">CVV68_01865</name>
</gene>
<dbReference type="GO" id="GO:0030288">
    <property type="term" value="C:outer membrane-bounded periplasmic space"/>
    <property type="evidence" value="ECO:0007669"/>
    <property type="project" value="TreeGrafter"/>
</dbReference>
<dbReference type="InterPro" id="IPR036907">
    <property type="entry name" value="5'-Nucleotdase_C_sf"/>
</dbReference>
<evidence type="ECO:0000313" key="3">
    <source>
        <dbReference type="EMBL" id="PYI69871.1"/>
    </source>
</evidence>
<dbReference type="PANTHER" id="PTHR11575">
    <property type="entry name" value="5'-NUCLEOTIDASE-RELATED"/>
    <property type="match status" value="1"/>
</dbReference>
<dbReference type="InterPro" id="IPR006179">
    <property type="entry name" value="5_nucleotidase/apyrase"/>
</dbReference>
<reference evidence="3 4" key="1">
    <citation type="submission" date="2018-05" db="EMBL/GenBank/DDBJ databases">
        <title>Genetic diversity of glacier-inhabiting Cryobacterium bacteria in China and description of Cryobacterium mengkeensis sp. nov. and Arthrobacter glacialis sp. nov.</title>
        <authorList>
            <person name="Liu Q."/>
            <person name="Xin Y.-H."/>
        </authorList>
    </citation>
    <scope>NUCLEOTIDE SEQUENCE [LARGE SCALE GENOMIC DNA]</scope>
    <source>
        <strain evidence="3 4">LI2</strain>
    </source>
</reference>
<accession>A0A2V5LDQ1</accession>
<dbReference type="Proteomes" id="UP000247832">
    <property type="component" value="Unassembled WGS sequence"/>
</dbReference>
<evidence type="ECO:0000256" key="1">
    <source>
        <dbReference type="SAM" id="MobiDB-lite"/>
    </source>
</evidence>
<organism evidence="3 4">
    <name type="scientific">Arthrobacter livingstonensis</name>
    <dbReference type="NCBI Taxonomy" id="670078"/>
    <lineage>
        <taxon>Bacteria</taxon>
        <taxon>Bacillati</taxon>
        <taxon>Actinomycetota</taxon>
        <taxon>Actinomycetes</taxon>
        <taxon>Micrococcales</taxon>
        <taxon>Micrococcaceae</taxon>
        <taxon>Arthrobacter</taxon>
    </lineage>
</organism>
<feature type="region of interest" description="Disordered" evidence="1">
    <location>
        <begin position="185"/>
        <end position="214"/>
    </location>
</feature>
<dbReference type="GO" id="GO:0008768">
    <property type="term" value="F:UDP-sugar diphosphatase activity"/>
    <property type="evidence" value="ECO:0007669"/>
    <property type="project" value="TreeGrafter"/>
</dbReference>
<dbReference type="GO" id="GO:0008253">
    <property type="term" value="F:5'-nucleotidase activity"/>
    <property type="evidence" value="ECO:0007669"/>
    <property type="project" value="TreeGrafter"/>
</dbReference>
<name>A0A2V5LDQ1_9MICC</name>